<reference evidence="1 2" key="1">
    <citation type="journal article" date="2011" name="J. Bacteriol.">
        <title>Genome sequence of Chthoniobacter flavus Ellin428, an aerobic heterotrophic soil bacterium.</title>
        <authorList>
            <person name="Kant R."/>
            <person name="van Passel M.W."/>
            <person name="Palva A."/>
            <person name="Lucas S."/>
            <person name="Lapidus A."/>
            <person name="Glavina Del Rio T."/>
            <person name="Dalin E."/>
            <person name="Tice H."/>
            <person name="Bruce D."/>
            <person name="Goodwin L."/>
            <person name="Pitluck S."/>
            <person name="Larimer F.W."/>
            <person name="Land M.L."/>
            <person name="Hauser L."/>
            <person name="Sangwan P."/>
            <person name="de Vos W.M."/>
            <person name="Janssen P.H."/>
            <person name="Smidt H."/>
        </authorList>
    </citation>
    <scope>NUCLEOTIDE SEQUENCE [LARGE SCALE GENOMIC DNA]</scope>
    <source>
        <strain evidence="1 2">Ellin428</strain>
    </source>
</reference>
<comment type="caution">
    <text evidence="1">The sequence shown here is derived from an EMBL/GenBank/DDBJ whole genome shotgun (WGS) entry which is preliminary data.</text>
</comment>
<gene>
    <name evidence="1" type="ORF">CfE428DRAFT_4003</name>
</gene>
<name>B4D514_9BACT</name>
<proteinExistence type="predicted"/>
<evidence type="ECO:0000313" key="1">
    <source>
        <dbReference type="EMBL" id="EDY18617.1"/>
    </source>
</evidence>
<sequence>MNEAPDSPPKFLADAPVRLDPSDKIKSLDGKSLALVLPSGRSMMVSIQVKETPAQASDEWKVSVAVWDVGSAGTESQWQPVTAESMRQPPPVAKLGRWEKWLTRDAIDLVSLRDKVWLVTADFELVLPSEPERSNG</sequence>
<dbReference type="EMBL" id="ABVL01000012">
    <property type="protein sequence ID" value="EDY18617.1"/>
    <property type="molecule type" value="Genomic_DNA"/>
</dbReference>
<accession>B4D514</accession>
<keyword evidence="2" id="KW-1185">Reference proteome</keyword>
<protein>
    <submittedName>
        <fullName evidence="1">Uncharacterized protein</fullName>
    </submittedName>
</protein>
<dbReference type="RefSeq" id="WP_006981327.1">
    <property type="nucleotide sequence ID" value="NZ_ABVL01000012.1"/>
</dbReference>
<dbReference type="AlphaFoldDB" id="B4D514"/>
<organism evidence="1 2">
    <name type="scientific">Chthoniobacter flavus Ellin428</name>
    <dbReference type="NCBI Taxonomy" id="497964"/>
    <lineage>
        <taxon>Bacteria</taxon>
        <taxon>Pseudomonadati</taxon>
        <taxon>Verrucomicrobiota</taxon>
        <taxon>Spartobacteria</taxon>
        <taxon>Chthoniobacterales</taxon>
        <taxon>Chthoniobacteraceae</taxon>
        <taxon>Chthoniobacter</taxon>
    </lineage>
</organism>
<dbReference type="InParanoid" id="B4D514"/>
<evidence type="ECO:0000313" key="2">
    <source>
        <dbReference type="Proteomes" id="UP000005824"/>
    </source>
</evidence>
<dbReference type="Proteomes" id="UP000005824">
    <property type="component" value="Unassembled WGS sequence"/>
</dbReference>